<feature type="domain" description="Penicillin-binding protein transpeptidase" evidence="14">
    <location>
        <begin position="322"/>
        <end position="588"/>
    </location>
</feature>
<dbReference type="InterPro" id="IPR001264">
    <property type="entry name" value="Glyco_trans_51"/>
</dbReference>
<evidence type="ECO:0000313" key="17">
    <source>
        <dbReference type="Proteomes" id="UP000557872"/>
    </source>
</evidence>
<evidence type="ECO:0000256" key="13">
    <source>
        <dbReference type="SAM" id="Phobius"/>
    </source>
</evidence>
<keyword evidence="5" id="KW-0645">Protease</keyword>
<keyword evidence="9" id="KW-0511">Multifunctional enzyme</keyword>
<dbReference type="GO" id="GO:0008658">
    <property type="term" value="F:penicillin binding"/>
    <property type="evidence" value="ECO:0007669"/>
    <property type="project" value="InterPro"/>
</dbReference>
<evidence type="ECO:0000256" key="4">
    <source>
        <dbReference type="ARBA" id="ARBA00022645"/>
    </source>
</evidence>
<sequence length="767" mass="85337">MQRPSAIRLPQWLRTKPKHLRRKCLWAGGIALSLAFSSYYLLPFAFPIPEKIASGPGDSVLLLDHNGKELAHWVRPDYYRHRTIDLDLVPEDLIQATLAAEDKRFYQHGGMDFRATARAIRDSIDQKRFVSGASTITQQTVKICSQRASRTIPTKIRECLTARHVEMTHGKGEILSAYFNHLDYGNRSQGPLQAARHYFGKPLSQLSLAECALLAGLPQAPSRLNPRRNPEAAVKRRNWILDRMRIVYKLPEDRIERAKAEPLQLQQRGPTNRAPHLAGLLRRNSKRQDLHTTLSAELQRDLTAIARQQIQVLRDKHIQHAAIVVLHNQTGNVLAHVGTPNFHLSNAGQIDATRIARSPGSALKPFTYLLAFEQAGMTPATIIPDIPTSFADVRGEKSFVNYNRLYRGPVTIHHALASSLNIPAVRALNAAGGPAPMIKQLQQFGVTSLKEDPRHYGLGLTLGSGEITLMELTNAYACLARMGKHIPMRFFSSSQSQPLSIASKPSYWMLANTLSNNAARTAAFGPNSQLRLPFPCAVKTGTSTDFRDNWCLGFTADFTVGVWVGNLDNTPMRGISGVTGAGPIFHATMLRLHNNHPPAWFDQPSGMIRCHIHTSTGKQFPEANEHTIEMLLPADTLPLMSQRGDFDTHGKVILDQRYSAWLTSEGDRARYTLSSDLNPPAFHHHPLRILSPSREAKYLLDPDLPGNGKKLALRTDFPGRAIWSSPTLEISTKNGESTAILTPGVHLIHLRDHSGRQTSRSIEVEEL</sequence>
<evidence type="ECO:0000256" key="3">
    <source>
        <dbReference type="ARBA" id="ARBA00007739"/>
    </source>
</evidence>
<protein>
    <recommendedName>
        <fullName evidence="10">peptidoglycan glycosyltransferase</fullName>
        <ecNumber evidence="10">2.4.99.28</ecNumber>
    </recommendedName>
</protein>
<dbReference type="Gene3D" id="1.10.3810.10">
    <property type="entry name" value="Biosynthetic peptidoglycan transglycosylase-like"/>
    <property type="match status" value="1"/>
</dbReference>
<evidence type="ECO:0000256" key="7">
    <source>
        <dbReference type="ARBA" id="ARBA00022679"/>
    </source>
</evidence>
<dbReference type="InterPro" id="IPR023346">
    <property type="entry name" value="Lysozyme-like_dom_sf"/>
</dbReference>
<dbReference type="RefSeq" id="WP_178933905.1">
    <property type="nucleotide sequence ID" value="NZ_JACBAZ010000008.1"/>
</dbReference>
<feature type="domain" description="Glycosyl transferase family 51" evidence="15">
    <location>
        <begin position="77"/>
        <end position="244"/>
    </location>
</feature>
<dbReference type="GO" id="GO:0006508">
    <property type="term" value="P:proteolysis"/>
    <property type="evidence" value="ECO:0007669"/>
    <property type="project" value="UniProtKB-KW"/>
</dbReference>
<dbReference type="SUPFAM" id="SSF56601">
    <property type="entry name" value="beta-lactamase/transpeptidase-like"/>
    <property type="match status" value="1"/>
</dbReference>
<evidence type="ECO:0000259" key="14">
    <source>
        <dbReference type="Pfam" id="PF00905"/>
    </source>
</evidence>
<dbReference type="PANTHER" id="PTHR32282">
    <property type="entry name" value="BINDING PROTEIN TRANSPEPTIDASE, PUTATIVE-RELATED"/>
    <property type="match status" value="1"/>
</dbReference>
<evidence type="ECO:0000256" key="8">
    <source>
        <dbReference type="ARBA" id="ARBA00022801"/>
    </source>
</evidence>
<dbReference type="InterPro" id="IPR011815">
    <property type="entry name" value="PBP_1c"/>
</dbReference>
<feature type="transmembrane region" description="Helical" evidence="13">
    <location>
        <begin position="24"/>
        <end position="42"/>
    </location>
</feature>
<comment type="similarity">
    <text evidence="3">In the N-terminal section; belongs to the glycosyltransferase 51 family.</text>
</comment>
<evidence type="ECO:0000256" key="12">
    <source>
        <dbReference type="SAM" id="MobiDB-lite"/>
    </source>
</evidence>
<dbReference type="GO" id="GO:0009252">
    <property type="term" value="P:peptidoglycan biosynthetic process"/>
    <property type="evidence" value="ECO:0007669"/>
    <property type="project" value="InterPro"/>
</dbReference>
<evidence type="ECO:0000256" key="11">
    <source>
        <dbReference type="ARBA" id="ARBA00049902"/>
    </source>
</evidence>
<evidence type="ECO:0000256" key="6">
    <source>
        <dbReference type="ARBA" id="ARBA00022676"/>
    </source>
</evidence>
<comment type="similarity">
    <text evidence="2">In the C-terminal section; belongs to the transpeptidase family.</text>
</comment>
<evidence type="ECO:0000256" key="1">
    <source>
        <dbReference type="ARBA" id="ARBA00004752"/>
    </source>
</evidence>
<keyword evidence="8" id="KW-0378">Hydrolase</keyword>
<evidence type="ECO:0000313" key="16">
    <source>
        <dbReference type="EMBL" id="NWK57067.1"/>
    </source>
</evidence>
<comment type="catalytic activity">
    <reaction evidence="11">
        <text>[GlcNAc-(1-&gt;4)-Mur2Ac(oyl-L-Ala-gamma-D-Glu-L-Lys-D-Ala-D-Ala)](n)-di-trans,octa-cis-undecaprenyl diphosphate + beta-D-GlcNAc-(1-&gt;4)-Mur2Ac(oyl-L-Ala-gamma-D-Glu-L-Lys-D-Ala-D-Ala)-di-trans,octa-cis-undecaprenyl diphosphate = [GlcNAc-(1-&gt;4)-Mur2Ac(oyl-L-Ala-gamma-D-Glu-L-Lys-D-Ala-D-Ala)](n+1)-di-trans,octa-cis-undecaprenyl diphosphate + di-trans,octa-cis-undecaprenyl diphosphate + H(+)</text>
        <dbReference type="Rhea" id="RHEA:23708"/>
        <dbReference type="Rhea" id="RHEA-COMP:9602"/>
        <dbReference type="Rhea" id="RHEA-COMP:9603"/>
        <dbReference type="ChEBI" id="CHEBI:15378"/>
        <dbReference type="ChEBI" id="CHEBI:58405"/>
        <dbReference type="ChEBI" id="CHEBI:60033"/>
        <dbReference type="ChEBI" id="CHEBI:78435"/>
        <dbReference type="EC" id="2.4.99.28"/>
    </reaction>
</comment>
<keyword evidence="13" id="KW-0472">Membrane</keyword>
<name>A0A851GPZ3_9BACT</name>
<dbReference type="Pfam" id="PF00905">
    <property type="entry name" value="Transpeptidase"/>
    <property type="match status" value="1"/>
</dbReference>
<dbReference type="EC" id="2.4.99.28" evidence="10"/>
<dbReference type="InterPro" id="IPR012338">
    <property type="entry name" value="Beta-lactam/transpept-like"/>
</dbReference>
<feature type="region of interest" description="Disordered" evidence="12">
    <location>
        <begin position="266"/>
        <end position="285"/>
    </location>
</feature>
<keyword evidence="17" id="KW-1185">Reference proteome</keyword>
<keyword evidence="13" id="KW-0812">Transmembrane</keyword>
<dbReference type="InterPro" id="IPR036950">
    <property type="entry name" value="PBP_transglycosylase"/>
</dbReference>
<dbReference type="Gene3D" id="3.40.710.10">
    <property type="entry name" value="DD-peptidase/beta-lactamase superfamily"/>
    <property type="match status" value="1"/>
</dbReference>
<comment type="pathway">
    <text evidence="1">Cell wall biogenesis; peptidoglycan biosynthesis.</text>
</comment>
<gene>
    <name evidence="16" type="primary">pbpC</name>
    <name evidence="16" type="ORF">HW115_15700</name>
</gene>
<keyword evidence="4" id="KW-0121">Carboxypeptidase</keyword>
<dbReference type="GO" id="GO:0004180">
    <property type="term" value="F:carboxypeptidase activity"/>
    <property type="evidence" value="ECO:0007669"/>
    <property type="project" value="UniProtKB-KW"/>
</dbReference>
<evidence type="ECO:0000256" key="2">
    <source>
        <dbReference type="ARBA" id="ARBA00007090"/>
    </source>
</evidence>
<dbReference type="SUPFAM" id="SSF53955">
    <property type="entry name" value="Lysozyme-like"/>
    <property type="match status" value="1"/>
</dbReference>
<dbReference type="InterPro" id="IPR001460">
    <property type="entry name" value="PCN-bd_Tpept"/>
</dbReference>
<comment type="caution">
    <text evidence="16">The sequence shown here is derived from an EMBL/GenBank/DDBJ whole genome shotgun (WGS) entry which is preliminary data.</text>
</comment>
<evidence type="ECO:0000259" key="15">
    <source>
        <dbReference type="Pfam" id="PF00912"/>
    </source>
</evidence>
<evidence type="ECO:0000256" key="10">
    <source>
        <dbReference type="ARBA" id="ARBA00044770"/>
    </source>
</evidence>
<accession>A0A851GPZ3</accession>
<dbReference type="NCBIfam" id="TIGR02073">
    <property type="entry name" value="PBP_1c"/>
    <property type="match status" value="1"/>
</dbReference>
<keyword evidence="7" id="KW-0808">Transferase</keyword>
<dbReference type="Proteomes" id="UP000557872">
    <property type="component" value="Unassembled WGS sequence"/>
</dbReference>
<organism evidence="16 17">
    <name type="scientific">Oceaniferula marina</name>
    <dbReference type="NCBI Taxonomy" id="2748318"/>
    <lineage>
        <taxon>Bacteria</taxon>
        <taxon>Pseudomonadati</taxon>
        <taxon>Verrucomicrobiota</taxon>
        <taxon>Verrucomicrobiia</taxon>
        <taxon>Verrucomicrobiales</taxon>
        <taxon>Verrucomicrobiaceae</taxon>
        <taxon>Oceaniferula</taxon>
    </lineage>
</organism>
<dbReference type="GO" id="GO:0030288">
    <property type="term" value="C:outer membrane-bounded periplasmic space"/>
    <property type="evidence" value="ECO:0007669"/>
    <property type="project" value="TreeGrafter"/>
</dbReference>
<keyword evidence="6" id="KW-0328">Glycosyltransferase</keyword>
<proteinExistence type="inferred from homology"/>
<evidence type="ECO:0000256" key="9">
    <source>
        <dbReference type="ARBA" id="ARBA00023268"/>
    </source>
</evidence>
<dbReference type="Pfam" id="PF00912">
    <property type="entry name" value="Transgly"/>
    <property type="match status" value="1"/>
</dbReference>
<reference evidence="16 17" key="1">
    <citation type="submission" date="2020-07" db="EMBL/GenBank/DDBJ databases">
        <title>Roseicoccus Jingziensis gen. nov., sp. nov., isolated from coastal seawater.</title>
        <authorList>
            <person name="Feng X."/>
        </authorList>
    </citation>
    <scope>NUCLEOTIDE SEQUENCE [LARGE SCALE GENOMIC DNA]</scope>
    <source>
        <strain evidence="16 17">N1E253</strain>
    </source>
</reference>
<dbReference type="InterPro" id="IPR050396">
    <property type="entry name" value="Glycosyltr_51/Transpeptidase"/>
</dbReference>
<dbReference type="GO" id="GO:0008955">
    <property type="term" value="F:peptidoglycan glycosyltransferase activity"/>
    <property type="evidence" value="ECO:0007669"/>
    <property type="project" value="UniProtKB-EC"/>
</dbReference>
<evidence type="ECO:0000256" key="5">
    <source>
        <dbReference type="ARBA" id="ARBA00022670"/>
    </source>
</evidence>
<dbReference type="EMBL" id="JACBAZ010000008">
    <property type="protein sequence ID" value="NWK57067.1"/>
    <property type="molecule type" value="Genomic_DNA"/>
</dbReference>
<dbReference type="AlphaFoldDB" id="A0A851GPZ3"/>
<keyword evidence="13" id="KW-1133">Transmembrane helix</keyword>
<dbReference type="PANTHER" id="PTHR32282:SF15">
    <property type="entry name" value="PENICILLIN-BINDING PROTEIN 1C"/>
    <property type="match status" value="1"/>
</dbReference>